<dbReference type="EMBL" id="JAHWQX010000002">
    <property type="protein sequence ID" value="MBW3097419.1"/>
    <property type="molecule type" value="Genomic_DNA"/>
</dbReference>
<dbReference type="InterPro" id="IPR002888">
    <property type="entry name" value="2Fe-2S-bd"/>
</dbReference>
<sequence>MTNETNITLTLNGEKVSAKAEPRMLASDFIRDVLFMSGTHVGCEHGVCGACTIRFNGKTARSCLLFAAQLDGANVETVESLGTAIDMHRIQKAFRKHHALQCGFCTPGFLMTVSEILETLPLSTDDEIRDALSGNLCRCTGYEHIVRAVRELVDERDGVPA</sequence>
<proteinExistence type="predicted"/>
<dbReference type="InterPro" id="IPR006058">
    <property type="entry name" value="2Fe2S_fd_BS"/>
</dbReference>
<comment type="caution">
    <text evidence="7">The sequence shown here is derived from an EMBL/GenBank/DDBJ whole genome shotgun (WGS) entry which is preliminary data.</text>
</comment>
<evidence type="ECO:0000256" key="2">
    <source>
        <dbReference type="ARBA" id="ARBA00022723"/>
    </source>
</evidence>
<feature type="domain" description="2Fe-2S ferredoxin-type" evidence="6">
    <location>
        <begin position="5"/>
        <end position="81"/>
    </location>
</feature>
<gene>
    <name evidence="7" type="ORF">KY465_09010</name>
</gene>
<evidence type="ECO:0000259" key="6">
    <source>
        <dbReference type="PROSITE" id="PS51085"/>
    </source>
</evidence>
<evidence type="ECO:0000256" key="3">
    <source>
        <dbReference type="ARBA" id="ARBA00023002"/>
    </source>
</evidence>
<evidence type="ECO:0000256" key="5">
    <source>
        <dbReference type="ARBA" id="ARBA00023014"/>
    </source>
</evidence>
<keyword evidence="8" id="KW-1185">Reference proteome</keyword>
<dbReference type="PANTHER" id="PTHR44379">
    <property type="entry name" value="OXIDOREDUCTASE WITH IRON-SULFUR SUBUNIT"/>
    <property type="match status" value="1"/>
</dbReference>
<dbReference type="Pfam" id="PF01799">
    <property type="entry name" value="Fer2_2"/>
    <property type="match status" value="1"/>
</dbReference>
<evidence type="ECO:0000313" key="8">
    <source>
        <dbReference type="Proteomes" id="UP001430804"/>
    </source>
</evidence>
<keyword evidence="5" id="KW-0411">Iron-sulfur</keyword>
<name>A0ABS6WN87_9HYPH</name>
<accession>A0ABS6WN87</accession>
<dbReference type="PROSITE" id="PS00197">
    <property type="entry name" value="2FE2S_FER_1"/>
    <property type="match status" value="1"/>
</dbReference>
<keyword evidence="2" id="KW-0479">Metal-binding</keyword>
<keyword evidence="4" id="KW-0408">Iron</keyword>
<keyword evidence="1" id="KW-0001">2Fe-2S</keyword>
<evidence type="ECO:0000256" key="1">
    <source>
        <dbReference type="ARBA" id="ARBA00022714"/>
    </source>
</evidence>
<dbReference type="Pfam" id="PF00111">
    <property type="entry name" value="Fer2"/>
    <property type="match status" value="1"/>
</dbReference>
<evidence type="ECO:0000256" key="4">
    <source>
        <dbReference type="ARBA" id="ARBA00023004"/>
    </source>
</evidence>
<dbReference type="RefSeq" id="WP_219201331.1">
    <property type="nucleotide sequence ID" value="NZ_JAHWQX010000002.1"/>
</dbReference>
<reference evidence="7" key="1">
    <citation type="submission" date="2021-07" db="EMBL/GenBank/DDBJ databases">
        <title>Pseudohoeflea marina sp. nov. a polyhydroxyalcanoate-producing bacterium.</title>
        <authorList>
            <person name="Zheng W."/>
            <person name="Yu S."/>
            <person name="Huang Y."/>
        </authorList>
    </citation>
    <scope>NUCLEOTIDE SEQUENCE</scope>
    <source>
        <strain evidence="7">DP4N28-3</strain>
    </source>
</reference>
<protein>
    <submittedName>
        <fullName evidence="7">(2Fe-2S)-binding protein</fullName>
    </submittedName>
</protein>
<dbReference type="PANTHER" id="PTHR44379:SF5">
    <property type="entry name" value="OXIDOREDUCTASE WITH IRON-SULFUR SUBUNIT"/>
    <property type="match status" value="1"/>
</dbReference>
<evidence type="ECO:0000313" key="7">
    <source>
        <dbReference type="EMBL" id="MBW3097419.1"/>
    </source>
</evidence>
<dbReference type="InterPro" id="IPR001041">
    <property type="entry name" value="2Fe-2S_ferredoxin-type"/>
</dbReference>
<dbReference type="PROSITE" id="PS51085">
    <property type="entry name" value="2FE2S_FER_2"/>
    <property type="match status" value="1"/>
</dbReference>
<keyword evidence="3" id="KW-0560">Oxidoreductase</keyword>
<dbReference type="InterPro" id="IPR051452">
    <property type="entry name" value="Diverse_Oxidoreductases"/>
</dbReference>
<organism evidence="7 8">
    <name type="scientific">Pseudohoeflea coraliihabitans</name>
    <dbReference type="NCBI Taxonomy" id="2860393"/>
    <lineage>
        <taxon>Bacteria</taxon>
        <taxon>Pseudomonadati</taxon>
        <taxon>Pseudomonadota</taxon>
        <taxon>Alphaproteobacteria</taxon>
        <taxon>Hyphomicrobiales</taxon>
        <taxon>Rhizobiaceae</taxon>
        <taxon>Pseudohoeflea</taxon>
    </lineage>
</organism>
<dbReference type="Proteomes" id="UP001430804">
    <property type="component" value="Unassembled WGS sequence"/>
</dbReference>